<dbReference type="Pfam" id="PF16174">
    <property type="entry name" value="IHABP4_N"/>
    <property type="match status" value="1"/>
</dbReference>
<evidence type="ECO:0000313" key="12">
    <source>
        <dbReference type="Proteomes" id="UP000261480"/>
    </source>
</evidence>
<dbReference type="GO" id="GO:0033120">
    <property type="term" value="P:positive regulation of RNA splicing"/>
    <property type="evidence" value="ECO:0007669"/>
    <property type="project" value="TreeGrafter"/>
</dbReference>
<proteinExistence type="inferred from homology"/>
<evidence type="ECO:0000256" key="9">
    <source>
        <dbReference type="SAM" id="MobiDB-lite"/>
    </source>
</evidence>
<dbReference type="InterPro" id="IPR039764">
    <property type="entry name" value="HABP4/SERBP1-like"/>
</dbReference>
<evidence type="ECO:0000256" key="5">
    <source>
        <dbReference type="ARBA" id="ARBA00022490"/>
    </source>
</evidence>
<evidence type="ECO:0000256" key="6">
    <source>
        <dbReference type="ARBA" id="ARBA00022845"/>
    </source>
</evidence>
<dbReference type="PANTHER" id="PTHR12299">
    <property type="entry name" value="HYALURONIC ACID-BINDING PROTEIN 4"/>
    <property type="match status" value="1"/>
</dbReference>
<reference evidence="11" key="2">
    <citation type="submission" date="2025-09" db="UniProtKB">
        <authorList>
            <consortium name="Ensembl"/>
        </authorList>
    </citation>
    <scope>IDENTIFICATION</scope>
</reference>
<evidence type="ECO:0000256" key="2">
    <source>
        <dbReference type="ARBA" id="ARBA00004324"/>
    </source>
</evidence>
<dbReference type="Ensembl" id="ENSPMET00000001938.1">
    <property type="protein sequence ID" value="ENSPMEP00000008761.1"/>
    <property type="gene ID" value="ENSPMEG00000010514.1"/>
</dbReference>
<sequence>MLQDAFGCVVANRFGDLLDDEADPFDLISEVELEKEKKKKKKKEDEDKKSKQKKPGLKESQRNRRLPVASGGPDLVPLPGRKQQDCPPLAKEDRDSRAEAPRNKQRGGAAGQRRLSQVDPQEFSVPKPSYTEASDFSSRGGFTGRRGARGGGGRNSDNFYLRGKREYDRHDGTGISSEEKRGGRGPWNWGSAVEAPSEMMEVTSDAGTKAEEPQSTLEEENPTRAPDEDNEMVVRVAMEMTLDEWKAMQEVNRPKVEFNIRKAEDKIPSKAKVIHQSKHLENTKETVEEIEEDGHFFRRSVNDITTLLDINFGTLGRPSRGGRGRGARGGQSVRPERARPIYERVCYQLPQPDGSYIISVSDIKMF</sequence>
<feature type="region of interest" description="Disordered" evidence="9">
    <location>
        <begin position="315"/>
        <end position="335"/>
    </location>
</feature>
<comment type="subcellular location">
    <subcellularLocation>
        <location evidence="1">Cytoplasm</location>
        <location evidence="1">Stress granule</location>
    </subcellularLocation>
    <subcellularLocation>
        <location evidence="2">Nucleus speckle</location>
    </subcellularLocation>
    <subcellularLocation>
        <location evidence="3">Nucleus</location>
        <location evidence="3">Cajal body</location>
    </subcellularLocation>
    <subcellularLocation>
        <location evidence="4">Nucleus</location>
        <location evidence="4">Nucleolus</location>
    </subcellularLocation>
</comment>
<reference evidence="11" key="1">
    <citation type="submission" date="2025-08" db="UniProtKB">
        <authorList>
            <consortium name="Ensembl"/>
        </authorList>
    </citation>
    <scope>IDENTIFICATION</scope>
</reference>
<dbReference type="GO" id="GO:0016607">
    <property type="term" value="C:nuclear speck"/>
    <property type="evidence" value="ECO:0007669"/>
    <property type="project" value="UniProtKB-SubCell"/>
</dbReference>
<dbReference type="Proteomes" id="UP000261480">
    <property type="component" value="Unplaced"/>
</dbReference>
<evidence type="ECO:0000256" key="3">
    <source>
        <dbReference type="ARBA" id="ARBA00004408"/>
    </source>
</evidence>
<organism evidence="11 12">
    <name type="scientific">Poecilia mexicana</name>
    <dbReference type="NCBI Taxonomy" id="48701"/>
    <lineage>
        <taxon>Eukaryota</taxon>
        <taxon>Metazoa</taxon>
        <taxon>Chordata</taxon>
        <taxon>Craniata</taxon>
        <taxon>Vertebrata</taxon>
        <taxon>Euteleostomi</taxon>
        <taxon>Actinopterygii</taxon>
        <taxon>Neopterygii</taxon>
        <taxon>Teleostei</taxon>
        <taxon>Neoteleostei</taxon>
        <taxon>Acanthomorphata</taxon>
        <taxon>Ovalentaria</taxon>
        <taxon>Atherinomorphae</taxon>
        <taxon>Cyprinodontiformes</taxon>
        <taxon>Poeciliidae</taxon>
        <taxon>Poeciliinae</taxon>
        <taxon>Poecilia</taxon>
    </lineage>
</organism>
<dbReference type="GO" id="GO:0015030">
    <property type="term" value="C:Cajal body"/>
    <property type="evidence" value="ECO:0007669"/>
    <property type="project" value="UniProtKB-SubCell"/>
</dbReference>
<feature type="compositionally biased region" description="Gly residues" evidence="9">
    <location>
        <begin position="141"/>
        <end position="154"/>
    </location>
</feature>
<dbReference type="SMART" id="SM01233">
    <property type="entry name" value="HABP4_PAI-RBP1"/>
    <property type="match status" value="1"/>
</dbReference>
<feature type="region of interest" description="Disordered" evidence="9">
    <location>
        <begin position="25"/>
        <end position="226"/>
    </location>
</feature>
<dbReference type="InterPro" id="IPR032381">
    <property type="entry name" value="IHABP4_N"/>
</dbReference>
<evidence type="ECO:0000313" key="11">
    <source>
        <dbReference type="Ensembl" id="ENSPMEP00000008761.1"/>
    </source>
</evidence>
<evidence type="ECO:0000256" key="7">
    <source>
        <dbReference type="ARBA" id="ARBA00023242"/>
    </source>
</evidence>
<dbReference type="GO" id="GO:0045948">
    <property type="term" value="P:positive regulation of translational initiation"/>
    <property type="evidence" value="ECO:0007669"/>
    <property type="project" value="TreeGrafter"/>
</dbReference>
<keyword evidence="5" id="KW-0963">Cytoplasm</keyword>
<keyword evidence="7" id="KW-0539">Nucleus</keyword>
<accession>A0A3B3X141</accession>
<protein>
    <recommendedName>
        <fullName evidence="10">Hyaluronan/mRNA-binding protein domain-containing protein</fullName>
    </recommendedName>
</protein>
<dbReference type="GO" id="GO:0010494">
    <property type="term" value="C:cytoplasmic stress granule"/>
    <property type="evidence" value="ECO:0007669"/>
    <property type="project" value="UniProtKB-SubCell"/>
</dbReference>
<evidence type="ECO:0000259" key="10">
    <source>
        <dbReference type="SMART" id="SM01233"/>
    </source>
</evidence>
<dbReference type="AlphaFoldDB" id="A0A3B3X141"/>
<dbReference type="InterPro" id="IPR006861">
    <property type="entry name" value="HABP4_PAIRBP1-bd"/>
</dbReference>
<keyword evidence="6" id="KW-0810">Translation regulation</keyword>
<evidence type="ECO:0000256" key="4">
    <source>
        <dbReference type="ARBA" id="ARBA00004604"/>
    </source>
</evidence>
<feature type="domain" description="Hyaluronan/mRNA-binding protein" evidence="10">
    <location>
        <begin position="163"/>
        <end position="266"/>
    </location>
</feature>
<evidence type="ECO:0000256" key="1">
    <source>
        <dbReference type="ARBA" id="ARBA00004210"/>
    </source>
</evidence>
<name>A0A3B3X141_9TELE</name>
<dbReference type="Gene3D" id="6.10.140.1040">
    <property type="match status" value="1"/>
</dbReference>
<comment type="similarity">
    <text evidence="8">Belongs to the SERBP1-HABP4 family.</text>
</comment>
<dbReference type="Pfam" id="PF04774">
    <property type="entry name" value="HABP4_PAI-RBP1"/>
    <property type="match status" value="1"/>
</dbReference>
<evidence type="ECO:0000256" key="8">
    <source>
        <dbReference type="ARBA" id="ARBA00035118"/>
    </source>
</evidence>
<keyword evidence="12" id="KW-1185">Reference proteome</keyword>
<feature type="compositionally biased region" description="Basic and acidic residues" evidence="9">
    <location>
        <begin position="90"/>
        <end position="102"/>
    </location>
</feature>
<dbReference type="GO" id="GO:0003723">
    <property type="term" value="F:RNA binding"/>
    <property type="evidence" value="ECO:0007669"/>
    <property type="project" value="InterPro"/>
</dbReference>
<dbReference type="PANTHER" id="PTHR12299:SF30">
    <property type="entry name" value="INTRACELLULAR HYALURONAN-BINDING PROTEIN 4"/>
    <property type="match status" value="1"/>
</dbReference>
<dbReference type="STRING" id="48701.ENSPMEP00000008761"/>
<dbReference type="GO" id="GO:0005730">
    <property type="term" value="C:nucleolus"/>
    <property type="evidence" value="ECO:0007669"/>
    <property type="project" value="UniProtKB-SubCell"/>
</dbReference>
<feature type="compositionally biased region" description="Basic and acidic residues" evidence="9">
    <location>
        <begin position="163"/>
        <end position="182"/>
    </location>
</feature>